<evidence type="ECO:0000256" key="5">
    <source>
        <dbReference type="SAM" id="MobiDB-lite"/>
    </source>
</evidence>
<dbReference type="PROSITE" id="PS50016">
    <property type="entry name" value="ZF_PHD_2"/>
    <property type="match status" value="1"/>
</dbReference>
<dbReference type="AlphaFoldDB" id="A0A504YTD8"/>
<evidence type="ECO:0000313" key="8">
    <source>
        <dbReference type="EMBL" id="TPP61048.1"/>
    </source>
</evidence>
<dbReference type="InterPro" id="IPR011011">
    <property type="entry name" value="Znf_FYVE_PHD"/>
</dbReference>
<dbReference type="STRING" id="46835.A0A504YTD8"/>
<keyword evidence="3" id="KW-0862">Zinc</keyword>
<feature type="domain" description="PHD-type" evidence="7">
    <location>
        <begin position="246"/>
        <end position="359"/>
    </location>
</feature>
<reference evidence="8 9" key="1">
    <citation type="submission" date="2019-04" db="EMBL/GenBank/DDBJ databases">
        <title>Annotation for the trematode Fasciola gigantica.</title>
        <authorList>
            <person name="Choi Y.-J."/>
        </authorList>
    </citation>
    <scope>NUCLEOTIDE SEQUENCE [LARGE SCALE GENOMIC DNA]</scope>
    <source>
        <strain evidence="8">Uganda_cow_1</strain>
    </source>
</reference>
<dbReference type="OrthoDB" id="20839at2759"/>
<feature type="region of interest" description="Disordered" evidence="5">
    <location>
        <begin position="360"/>
        <end position="394"/>
    </location>
</feature>
<dbReference type="InterPro" id="IPR001965">
    <property type="entry name" value="Znf_PHD"/>
</dbReference>
<evidence type="ECO:0000256" key="1">
    <source>
        <dbReference type="ARBA" id="ARBA00022723"/>
    </source>
</evidence>
<dbReference type="PROSITE" id="PS01359">
    <property type="entry name" value="ZF_PHD_1"/>
    <property type="match status" value="1"/>
</dbReference>
<feature type="domain" description="PHD-type" evidence="6">
    <location>
        <begin position="192"/>
        <end position="242"/>
    </location>
</feature>
<dbReference type="GO" id="GO:0006357">
    <property type="term" value="P:regulation of transcription by RNA polymerase II"/>
    <property type="evidence" value="ECO:0007669"/>
    <property type="project" value="TreeGrafter"/>
</dbReference>
<keyword evidence="1" id="KW-0479">Metal-binding</keyword>
<comment type="caution">
    <text evidence="8">The sequence shown here is derived from an EMBL/GenBank/DDBJ whole genome shotgun (WGS) entry which is preliminary data.</text>
</comment>
<keyword evidence="9" id="KW-1185">Reference proteome</keyword>
<dbReference type="InterPro" id="IPR019787">
    <property type="entry name" value="Znf_PHD-finger"/>
</dbReference>
<dbReference type="CDD" id="cd15492">
    <property type="entry name" value="PHD_BRPF_JADE_like"/>
    <property type="match status" value="1"/>
</dbReference>
<dbReference type="SUPFAM" id="SSF57903">
    <property type="entry name" value="FYVE/PHD zinc finger"/>
    <property type="match status" value="1"/>
</dbReference>
<accession>A0A504YTD8</accession>
<dbReference type="PANTHER" id="PTHR13793">
    <property type="entry name" value="PHD FINGER PROTEINS"/>
    <property type="match status" value="1"/>
</dbReference>
<gene>
    <name evidence="8" type="ORF">FGIG_01619</name>
</gene>
<dbReference type="PANTHER" id="PTHR13793:SF160">
    <property type="entry name" value="PHD FINGER PROTEIN RHINOCEROS"/>
    <property type="match status" value="1"/>
</dbReference>
<dbReference type="Proteomes" id="UP000316759">
    <property type="component" value="Unassembled WGS sequence"/>
</dbReference>
<protein>
    <submittedName>
        <fullName evidence="8">PHD finger protein rhino</fullName>
    </submittedName>
</protein>
<keyword evidence="2 4" id="KW-0863">Zinc-finger</keyword>
<dbReference type="PROSITE" id="PS51805">
    <property type="entry name" value="EPHD"/>
    <property type="match status" value="1"/>
</dbReference>
<sequence>MPRVKEVTHILHEWMCQTTPKNDSKPAEVFDTHPLSEMMLSSESEVGKSDHMVLIENPWKSEWHKNGVQVPVHILSELPAPFFRKTDVPAVSRKVAVCTSSAKLWHEEDDGRYNPNIHCLFNEIRRSPVYHIDDFDRVWVKTANEERECLGEALISEWMLEDVIEALEHLTFLRMQEKIKELEGEALEFDENARCDVCLSYEGEDDNELVFCDGCFLCVHQACYGISSLPEGSWICRRCEAGAKSTTPCALCPNTGGAMKKADDGVRWCHLSCALWVPEVGFGNVELMEPVIKLDSIPQARRSLLCCICRCRYGAPIQCYNKKCKTAFHVTCAFQSSLTMRQELMEKDVRLVGLCPKHSRKDQQHSAKRSPSRCVIRTTPAKSPSQSPVLHGCGSNQQSSIALRKQRLLELENDFHKLITDPELVAYLNNHNQKDTSKAPRTNAGSAPHKAVIPEDIRLAISAYWRLKRRANFNQPLVSPVPMEWRQTATEVVATTKEALAQTARVTQDIIAFEAFRRIRFGLDRARLVLDMVLKRERRKLALFKRISRIIDIQLRILIAGKHRALSEEERLFMSAVHMGDSIYDNAELFSTYSSGHIPSAPSVPRITKSELLSNPNPGVFKPPLLPAERKLLVDCQKDRYRLRVNSDPVDSHNLVTCDLSVIPREQFIVPEDVKQRLRSALALVSSNRASKTTDTMSRSKTVSSFSSSIIKDKNTQLLPSVCSSPSITRSKRSFCSTLRPENIFSCFSARDSSDDIQSPTPAKRANRRSINLSQSSLPSFGDHSIPVLSKFATIKIGPGAVRLL</sequence>
<dbReference type="Pfam" id="PF13831">
    <property type="entry name" value="PHD_2"/>
    <property type="match status" value="1"/>
</dbReference>
<organism evidence="8 9">
    <name type="scientific">Fasciola gigantica</name>
    <name type="common">Giant liver fluke</name>
    <dbReference type="NCBI Taxonomy" id="46835"/>
    <lineage>
        <taxon>Eukaryota</taxon>
        <taxon>Metazoa</taxon>
        <taxon>Spiralia</taxon>
        <taxon>Lophotrochozoa</taxon>
        <taxon>Platyhelminthes</taxon>
        <taxon>Trematoda</taxon>
        <taxon>Digenea</taxon>
        <taxon>Plagiorchiida</taxon>
        <taxon>Echinostomata</taxon>
        <taxon>Echinostomatoidea</taxon>
        <taxon>Fasciolidae</taxon>
        <taxon>Fasciola</taxon>
    </lineage>
</organism>
<dbReference type="SMART" id="SM00249">
    <property type="entry name" value="PHD"/>
    <property type="match status" value="2"/>
</dbReference>
<evidence type="ECO:0000256" key="4">
    <source>
        <dbReference type="PROSITE-ProRule" id="PRU00146"/>
    </source>
</evidence>
<evidence type="ECO:0000259" key="7">
    <source>
        <dbReference type="PROSITE" id="PS51805"/>
    </source>
</evidence>
<dbReference type="InterPro" id="IPR019786">
    <property type="entry name" value="Zinc_finger_PHD-type_CS"/>
</dbReference>
<evidence type="ECO:0000259" key="6">
    <source>
        <dbReference type="PROSITE" id="PS50016"/>
    </source>
</evidence>
<proteinExistence type="predicted"/>
<evidence type="ECO:0000256" key="3">
    <source>
        <dbReference type="ARBA" id="ARBA00022833"/>
    </source>
</evidence>
<dbReference type="GO" id="GO:0008270">
    <property type="term" value="F:zinc ion binding"/>
    <property type="evidence" value="ECO:0007669"/>
    <property type="project" value="UniProtKB-KW"/>
</dbReference>
<dbReference type="InterPro" id="IPR050701">
    <property type="entry name" value="Histone_Mod_Regulator"/>
</dbReference>
<dbReference type="Pfam" id="PF13832">
    <property type="entry name" value="zf-HC5HC2H_2"/>
    <property type="match status" value="1"/>
</dbReference>
<evidence type="ECO:0000313" key="9">
    <source>
        <dbReference type="Proteomes" id="UP000316759"/>
    </source>
</evidence>
<evidence type="ECO:0000256" key="2">
    <source>
        <dbReference type="ARBA" id="ARBA00022771"/>
    </source>
</evidence>
<dbReference type="EMBL" id="SUNJ01008678">
    <property type="protein sequence ID" value="TPP61048.1"/>
    <property type="molecule type" value="Genomic_DNA"/>
</dbReference>
<dbReference type="InterPro" id="IPR034732">
    <property type="entry name" value="EPHD"/>
</dbReference>
<dbReference type="InterPro" id="IPR013083">
    <property type="entry name" value="Znf_RING/FYVE/PHD"/>
</dbReference>
<feature type="compositionally biased region" description="Polar residues" evidence="5">
    <location>
        <begin position="380"/>
        <end position="394"/>
    </location>
</feature>
<dbReference type="Gene3D" id="3.30.40.10">
    <property type="entry name" value="Zinc/RING finger domain, C3HC4 (zinc finger)"/>
    <property type="match status" value="2"/>
</dbReference>
<name>A0A504YTD8_FASGI</name>